<dbReference type="Gene3D" id="1.25.40.10">
    <property type="entry name" value="Tetratricopeptide repeat domain"/>
    <property type="match status" value="2"/>
</dbReference>
<reference evidence="4" key="1">
    <citation type="submission" date="2019-04" db="EMBL/GenBank/DDBJ databases">
        <title>Draft genome sequence of Pseudonocardiaceae bacterium SL3-2-4.</title>
        <authorList>
            <person name="Ningsih F."/>
            <person name="Yokota A."/>
            <person name="Sakai Y."/>
            <person name="Nanatani K."/>
            <person name="Yabe S."/>
            <person name="Oetari A."/>
            <person name="Sjamsuridzal W."/>
        </authorList>
    </citation>
    <scope>NUCLEOTIDE SEQUENCE [LARGE SCALE GENOMIC DNA]</scope>
    <source>
        <strain evidence="4">SL3-2-4</strain>
    </source>
</reference>
<dbReference type="InterPro" id="IPR024983">
    <property type="entry name" value="CHAT_dom"/>
</dbReference>
<protein>
    <recommendedName>
        <fullName evidence="2">CHAT domain-containing protein</fullName>
    </recommendedName>
</protein>
<feature type="region of interest" description="Disordered" evidence="1">
    <location>
        <begin position="1754"/>
        <end position="1783"/>
    </location>
</feature>
<proteinExistence type="predicted"/>
<evidence type="ECO:0000259" key="2">
    <source>
        <dbReference type="Pfam" id="PF12770"/>
    </source>
</evidence>
<name>A0A4D4J9N1_9PSEU</name>
<evidence type="ECO:0000313" key="3">
    <source>
        <dbReference type="EMBL" id="GDY31982.1"/>
    </source>
</evidence>
<dbReference type="OrthoDB" id="8253226at2"/>
<evidence type="ECO:0000313" key="4">
    <source>
        <dbReference type="Proteomes" id="UP000298860"/>
    </source>
</evidence>
<accession>A0A4D4J9N1</accession>
<organism evidence="3 4">
    <name type="scientific">Gandjariella thermophila</name>
    <dbReference type="NCBI Taxonomy" id="1931992"/>
    <lineage>
        <taxon>Bacteria</taxon>
        <taxon>Bacillati</taxon>
        <taxon>Actinomycetota</taxon>
        <taxon>Actinomycetes</taxon>
        <taxon>Pseudonocardiales</taxon>
        <taxon>Pseudonocardiaceae</taxon>
        <taxon>Gandjariella</taxon>
    </lineage>
</organism>
<dbReference type="Proteomes" id="UP000298860">
    <property type="component" value="Unassembled WGS sequence"/>
</dbReference>
<comment type="caution">
    <text evidence="3">The sequence shown here is derived from an EMBL/GenBank/DDBJ whole genome shotgun (WGS) entry which is preliminary data.</text>
</comment>
<dbReference type="EMBL" id="BJFL01000019">
    <property type="protein sequence ID" value="GDY31982.1"/>
    <property type="molecule type" value="Genomic_DNA"/>
</dbReference>
<sequence length="1827" mass="197434">MLEFDELRVRVRRIGARRYLVLANGAAHAATIRRVADEPAELRREFDELIDIELGNAPTGATNVSTRLRQLGRSVFDLVFDEELAACLRRARAQTQRHTHGLRLRFDLPAELHDLPVEALRSPSDRAEQTLALNANLSVVRSLPGDSPGHRLPTAGDEPEVIRLLVATASPVEAGLPPIDVEHELAALRAALPALVMQMTVREHATRRDIETWLAEHTDRPAAVLLIAHGSYDRARDEGVVLLEGEDGAADRVPGHLLSGILVRAQRLRLVVLNLCDGASNTRLEPFAGVAQALIGRGIPAVAGMNGLVTDRAAITFGPLLLEGVCSNKTVDEAMTAARQHIANLPGHTTIEWATPTLFLHEACGHGWLFKAREVVGGDDEVTDPLRAGEAALARFDAPGNVDLASVLAAARFLRTAHDWDGVLRTARTRKQTHDQSLLITEAQIELAWPAIERLCEVLAAEADPEQAAKLLDGVRPLLPGALFRRLHQEIGQVRALADLVAKAEAAEAGADWSTAVRCYEEVLAQRPDGIRNVPARLAAARQEAGLAARYASAEEHRLAGRWPAALAGYTDVLALRGDGYRAAAEWAGYARGRLAEADGRWADATAAYQDCGGFEDAPARLAAVRGRAAADAGDWAEAHRHLVAAGRLGAPVDEWSRYAAARVAEAAEQWAAAAEEFTRLGAFLDSEGRARFAAGHVAAESGDQVAAVRAWEALAGDGWAVAAPLAAARGALYQRAVAAEQAQEWPRAAEWFGVLPPDHGDAAARAEYARARIAETAGDWPAAAEGYQRAGEHADATARLGYARARSAELAGEWEAAAEQYATLPRRLLDAAARAQYAAGRAADTREDWAGVLDSFGGLPNDFAGGEVGRRRRFARAKLAEQGTEWTSVLALLGEAPDEERDGLVGLLRRKARGRLAEGEDWASAAAIYAPAAHADEDLGRSHRYATGRVSERDEEWSEALAAYAGLPEDYRDVAVRAGYAHARLAEQAAAADTDEVAGWRRVIEAYAAMPEEFGDVAVRSAYAQARLAGAEGRWDTAHGMADALGDYRDAPVLAGYARGRLAEQREDWAEASTAYQGCAGYADAAARRAYTSGRERENAGQWSAAVAAYLEAEPAIPAAEQRRDRLVRLLDALPWADGVASATLVADPVALREETFPYRALLPAGVTPASATEIVKDAAYALMERGGMTWQERVAWDRLRTPAKRLLLDALLYRFRDAASLGRELNALEPGAPAALLARLCERLPEDAGLLTLLAGNRADAVAAWRQRLTETPGDMALAHSLAVASFWQAKELEDTGAWEQAPQVWRTALACWAAVLTDDDCWTGWRQARAACYGHAVTPADTARLRTELGRYLIDVVAGHAEGHANAGRSRQSERYRELISFLETELDAAQSLKEAGGLPLPGRAEETLACGPAYLSMVGLAREFGQFVAAADALRVDDTQSSRAVVRRLRWSFSELSTAFSLIEHHRFEAALPALPAFHRQRLAELPADCADPTEAGHPDLDECPRCREFLARNPAYTYLPRRWARLLQDAVELAVRAHLAIARGLLTSGGQVDRAMSELDGAIAVSANAAMTVRTRQAVLRMVLGRVDALTDQSRQQINRLDEAVTLVEKTLPVVGAAGRSTLTLKWAELLIDRGVWYGSGCRDFGLRPDIRRAVADLRRALDLNPESARARDNLARALIYGQDELRLDHTVAGSLAILREALAIVNAGLERAAANNRLRDTLGDVLEELESVLLDKLSVTDLGRLIESYGESDGSPPDPRERAKTLAEQAERRRADGDFTGALHDLVRATRADPSSAPIRAALLAALDAELARLRDEGSTG</sequence>
<dbReference type="InterPro" id="IPR011990">
    <property type="entry name" value="TPR-like_helical_dom_sf"/>
</dbReference>
<feature type="domain" description="CHAT" evidence="2">
    <location>
        <begin position="72"/>
        <end position="358"/>
    </location>
</feature>
<dbReference type="Pfam" id="PF12770">
    <property type="entry name" value="CHAT"/>
    <property type="match status" value="1"/>
</dbReference>
<feature type="compositionally biased region" description="Basic and acidic residues" evidence="1">
    <location>
        <begin position="1764"/>
        <end position="1783"/>
    </location>
</feature>
<dbReference type="RefSeq" id="WP_137815022.1">
    <property type="nucleotide sequence ID" value="NZ_BJFL01000019.1"/>
</dbReference>
<evidence type="ECO:0000256" key="1">
    <source>
        <dbReference type="SAM" id="MobiDB-lite"/>
    </source>
</evidence>
<keyword evidence="4" id="KW-1185">Reference proteome</keyword>
<gene>
    <name evidence="3" type="ORF">GTS_36150</name>
</gene>